<feature type="non-terminal residue" evidence="1">
    <location>
        <position position="64"/>
    </location>
</feature>
<gene>
    <name evidence="1" type="ORF">FMOSSE_LOCUS5543</name>
</gene>
<evidence type="ECO:0000313" key="1">
    <source>
        <dbReference type="EMBL" id="CAG8531741.1"/>
    </source>
</evidence>
<comment type="caution">
    <text evidence="1">The sequence shown here is derived from an EMBL/GenBank/DDBJ whole genome shotgun (WGS) entry which is preliminary data.</text>
</comment>
<protein>
    <submittedName>
        <fullName evidence="1">4986_t:CDS:1</fullName>
    </submittedName>
</protein>
<keyword evidence="2" id="KW-1185">Reference proteome</keyword>
<sequence length="64" mass="7406">MSMVCFDVSGRIRKFYSPEEILKIQFTDDNDDKDATAIDFDDSHNDHGYDYLMNVSAWSFCVEG</sequence>
<dbReference type="AlphaFoldDB" id="A0A9N9AG14"/>
<dbReference type="EMBL" id="CAJVPP010001061">
    <property type="protein sequence ID" value="CAG8531741.1"/>
    <property type="molecule type" value="Genomic_DNA"/>
</dbReference>
<name>A0A9N9AG14_FUNMO</name>
<proteinExistence type="predicted"/>
<dbReference type="Proteomes" id="UP000789375">
    <property type="component" value="Unassembled WGS sequence"/>
</dbReference>
<reference evidence="1" key="1">
    <citation type="submission" date="2021-06" db="EMBL/GenBank/DDBJ databases">
        <authorList>
            <person name="Kallberg Y."/>
            <person name="Tangrot J."/>
            <person name="Rosling A."/>
        </authorList>
    </citation>
    <scope>NUCLEOTIDE SEQUENCE</scope>
    <source>
        <strain evidence="1">87-6 pot B 2015</strain>
    </source>
</reference>
<accession>A0A9N9AG14</accession>
<evidence type="ECO:0000313" key="2">
    <source>
        <dbReference type="Proteomes" id="UP000789375"/>
    </source>
</evidence>
<organism evidence="1 2">
    <name type="scientific">Funneliformis mosseae</name>
    <name type="common">Endomycorrhizal fungus</name>
    <name type="synonym">Glomus mosseae</name>
    <dbReference type="NCBI Taxonomy" id="27381"/>
    <lineage>
        <taxon>Eukaryota</taxon>
        <taxon>Fungi</taxon>
        <taxon>Fungi incertae sedis</taxon>
        <taxon>Mucoromycota</taxon>
        <taxon>Glomeromycotina</taxon>
        <taxon>Glomeromycetes</taxon>
        <taxon>Glomerales</taxon>
        <taxon>Glomeraceae</taxon>
        <taxon>Funneliformis</taxon>
    </lineage>
</organism>